<dbReference type="SUPFAM" id="SSF53720">
    <property type="entry name" value="ALDH-like"/>
    <property type="match status" value="1"/>
</dbReference>
<comment type="subcellular location">
    <subcellularLocation>
        <location evidence="7">Cytoplasm</location>
    </subcellularLocation>
</comment>
<dbReference type="PANTHER" id="PTHR11063">
    <property type="entry name" value="GLUTAMATE SEMIALDEHYDE DEHYDROGENASE"/>
    <property type="match status" value="1"/>
</dbReference>
<dbReference type="GO" id="GO:0055129">
    <property type="term" value="P:L-proline biosynthetic process"/>
    <property type="evidence" value="ECO:0007669"/>
    <property type="project" value="UniProtKB-UniRule"/>
</dbReference>
<dbReference type="Gene3D" id="3.40.309.10">
    <property type="entry name" value="Aldehyde Dehydrogenase, Chain A, domain 2"/>
    <property type="match status" value="1"/>
</dbReference>
<dbReference type="Gene3D" id="3.40.605.10">
    <property type="entry name" value="Aldehyde Dehydrogenase, Chain A, domain 1"/>
    <property type="match status" value="1"/>
</dbReference>
<comment type="pathway">
    <text evidence="1 7">Amino-acid biosynthesis; L-proline biosynthesis; L-glutamate 5-semialdehyde from L-glutamate: step 2/2.</text>
</comment>
<dbReference type="PIRSF" id="PIRSF000151">
    <property type="entry name" value="GPR"/>
    <property type="match status" value="1"/>
</dbReference>
<dbReference type="NCBIfam" id="TIGR00407">
    <property type="entry name" value="proA"/>
    <property type="match status" value="1"/>
</dbReference>
<dbReference type="GO" id="GO:0050661">
    <property type="term" value="F:NADP binding"/>
    <property type="evidence" value="ECO:0007669"/>
    <property type="project" value="InterPro"/>
</dbReference>
<dbReference type="InterPro" id="IPR016163">
    <property type="entry name" value="Ald_DH_C"/>
</dbReference>
<keyword evidence="3 7" id="KW-0641">Proline biosynthesis</keyword>
<dbReference type="InterPro" id="IPR016162">
    <property type="entry name" value="Ald_DH_N"/>
</dbReference>
<evidence type="ECO:0000313" key="9">
    <source>
        <dbReference type="EMBL" id="PIS30304.1"/>
    </source>
</evidence>
<evidence type="ECO:0000256" key="3">
    <source>
        <dbReference type="ARBA" id="ARBA00022650"/>
    </source>
</evidence>
<dbReference type="PROSITE" id="PS01223">
    <property type="entry name" value="PROA"/>
    <property type="match status" value="1"/>
</dbReference>
<comment type="function">
    <text evidence="7">Catalyzes the NADPH-dependent reduction of L-glutamate 5-phosphate into L-glutamate 5-semialdehyde and phosphate. The product spontaneously undergoes cyclization to form 1-pyrroline-5-carboxylate.</text>
</comment>
<name>A0A2H0XZK2_UNCSA</name>
<dbReference type="GO" id="GO:0004350">
    <property type="term" value="F:glutamate-5-semialdehyde dehydrogenase activity"/>
    <property type="evidence" value="ECO:0007669"/>
    <property type="project" value="UniProtKB-UniRule"/>
</dbReference>
<dbReference type="InterPro" id="IPR012134">
    <property type="entry name" value="Glu-5-SA_DH"/>
</dbReference>
<dbReference type="GO" id="GO:0005737">
    <property type="term" value="C:cytoplasm"/>
    <property type="evidence" value="ECO:0007669"/>
    <property type="project" value="UniProtKB-SubCell"/>
</dbReference>
<dbReference type="InterPro" id="IPR016161">
    <property type="entry name" value="Ald_DH/histidinol_DH"/>
</dbReference>
<dbReference type="InterPro" id="IPR000965">
    <property type="entry name" value="GPR_dom"/>
</dbReference>
<protein>
    <recommendedName>
        <fullName evidence="7">Gamma-glutamyl phosphate reductase</fullName>
        <shortName evidence="7">GPR</shortName>
        <ecNumber evidence="7">1.2.1.41</ecNumber>
    </recommendedName>
    <alternativeName>
        <fullName evidence="7">Glutamate-5-semialdehyde dehydrogenase</fullName>
    </alternativeName>
    <alternativeName>
        <fullName evidence="7">Glutamyl-gamma-semialdehyde dehydrogenase</fullName>
        <shortName evidence="7">GSA dehydrogenase</shortName>
    </alternativeName>
</protein>
<evidence type="ECO:0000256" key="4">
    <source>
        <dbReference type="ARBA" id="ARBA00022857"/>
    </source>
</evidence>
<dbReference type="UniPathway" id="UPA00098">
    <property type="reaction ID" value="UER00360"/>
</dbReference>
<feature type="domain" description="Aldehyde dehydrogenase" evidence="8">
    <location>
        <begin position="3"/>
        <end position="287"/>
    </location>
</feature>
<evidence type="ECO:0000256" key="5">
    <source>
        <dbReference type="ARBA" id="ARBA00023002"/>
    </source>
</evidence>
<keyword evidence="4 7" id="KW-0521">NADP</keyword>
<keyword evidence="2 7" id="KW-0028">Amino-acid biosynthesis</keyword>
<evidence type="ECO:0000313" key="10">
    <source>
        <dbReference type="Proteomes" id="UP000231343"/>
    </source>
</evidence>
<sequence>MNSSEVRQKGQLAKAAAQKLAITSTSTKNNALVKMADALLKNSEPIMKANAQDLEAGEKKGLSANLLDRLALNQKRIEAMVEGLKVIQGLADPINEVLAEWKRPNGLKIKKVRVPLGVIGIIYEARPNVTVDSAALCLKSGNAVILRGGSDALNSNLAIAKTIAQAAYAAGIPTGSLQLIEDPSREVAEELMAAHEYIDVLIPRGGKDLIQTVVQKSRIPTIETGEGNCHAYVEKTADLTMATKIVINAKCQRPSVCNAIETLLVDETIAAKFLPMIAKELTAAKVELRGCPKTLAIIKEVKPAGEADWATEFLALILAIKVVSNVDEAIVHINKYGTHHSETIITKDKKAAQRFQAEIDSAALYWNASTRFTDGFEFGFGAEIGISTQKLHARGPMGLSELTSYKYVMAGSGQIRQ</sequence>
<dbReference type="HAMAP" id="MF_00412">
    <property type="entry name" value="ProA"/>
    <property type="match status" value="1"/>
</dbReference>
<proteinExistence type="inferred from homology"/>
<dbReference type="EMBL" id="PEYM01000058">
    <property type="protein sequence ID" value="PIS30304.1"/>
    <property type="molecule type" value="Genomic_DNA"/>
</dbReference>
<dbReference type="EC" id="1.2.1.41" evidence="7"/>
<dbReference type="InterPro" id="IPR015590">
    <property type="entry name" value="Aldehyde_DH_dom"/>
</dbReference>
<evidence type="ECO:0000256" key="7">
    <source>
        <dbReference type="HAMAP-Rule" id="MF_00412"/>
    </source>
</evidence>
<dbReference type="Proteomes" id="UP000231343">
    <property type="component" value="Unassembled WGS sequence"/>
</dbReference>
<dbReference type="InterPro" id="IPR020593">
    <property type="entry name" value="G-glutamylP_reductase_CS"/>
</dbReference>
<dbReference type="NCBIfam" id="NF001221">
    <property type="entry name" value="PRK00197.1"/>
    <property type="match status" value="1"/>
</dbReference>
<dbReference type="FunFam" id="3.40.309.10:FF:000006">
    <property type="entry name" value="Gamma-glutamyl phosphate reductase"/>
    <property type="match status" value="1"/>
</dbReference>
<reference evidence="9 10" key="1">
    <citation type="submission" date="2017-09" db="EMBL/GenBank/DDBJ databases">
        <title>Depth-based differentiation of microbial function through sediment-hosted aquifers and enrichment of novel symbionts in the deep terrestrial subsurface.</title>
        <authorList>
            <person name="Probst A.J."/>
            <person name="Ladd B."/>
            <person name="Jarett J.K."/>
            <person name="Geller-Mcgrath D.E."/>
            <person name="Sieber C.M."/>
            <person name="Emerson J.B."/>
            <person name="Anantharaman K."/>
            <person name="Thomas B.C."/>
            <person name="Malmstrom R."/>
            <person name="Stieglmeier M."/>
            <person name="Klingl A."/>
            <person name="Woyke T."/>
            <person name="Ryan C.M."/>
            <person name="Banfield J.F."/>
        </authorList>
    </citation>
    <scope>NUCLEOTIDE SEQUENCE [LARGE SCALE GENOMIC DNA]</scope>
    <source>
        <strain evidence="9">CG08_land_8_20_14_0_20_45_16</strain>
    </source>
</reference>
<dbReference type="AlphaFoldDB" id="A0A2H0XZK2"/>
<dbReference type="Pfam" id="PF00171">
    <property type="entry name" value="Aldedh"/>
    <property type="match status" value="1"/>
</dbReference>
<evidence type="ECO:0000256" key="2">
    <source>
        <dbReference type="ARBA" id="ARBA00022605"/>
    </source>
</evidence>
<evidence type="ECO:0000256" key="6">
    <source>
        <dbReference type="ARBA" id="ARBA00049024"/>
    </source>
</evidence>
<comment type="similarity">
    <text evidence="7">Belongs to the gamma-glutamyl phosphate reductase family.</text>
</comment>
<dbReference type="CDD" id="cd07079">
    <property type="entry name" value="ALDH_F18-19_ProA-GPR"/>
    <property type="match status" value="1"/>
</dbReference>
<dbReference type="PANTHER" id="PTHR11063:SF8">
    <property type="entry name" value="DELTA-1-PYRROLINE-5-CARBOXYLATE SYNTHASE"/>
    <property type="match status" value="1"/>
</dbReference>
<keyword evidence="7" id="KW-0963">Cytoplasm</keyword>
<comment type="caution">
    <text evidence="9">The sequence shown here is derived from an EMBL/GenBank/DDBJ whole genome shotgun (WGS) entry which is preliminary data.</text>
</comment>
<comment type="catalytic activity">
    <reaction evidence="6 7">
        <text>L-glutamate 5-semialdehyde + phosphate + NADP(+) = L-glutamyl 5-phosphate + NADPH + H(+)</text>
        <dbReference type="Rhea" id="RHEA:19541"/>
        <dbReference type="ChEBI" id="CHEBI:15378"/>
        <dbReference type="ChEBI" id="CHEBI:43474"/>
        <dbReference type="ChEBI" id="CHEBI:57783"/>
        <dbReference type="ChEBI" id="CHEBI:58066"/>
        <dbReference type="ChEBI" id="CHEBI:58274"/>
        <dbReference type="ChEBI" id="CHEBI:58349"/>
        <dbReference type="EC" id="1.2.1.41"/>
    </reaction>
</comment>
<evidence type="ECO:0000256" key="1">
    <source>
        <dbReference type="ARBA" id="ARBA00004985"/>
    </source>
</evidence>
<organism evidence="9 10">
    <name type="scientific">Candidatus Saganbacteria bacterium CG08_land_8_20_14_0_20_45_16</name>
    <dbReference type="NCBI Taxonomy" id="2014293"/>
    <lineage>
        <taxon>Bacteria</taxon>
        <taxon>Bacillati</taxon>
        <taxon>Saganbacteria</taxon>
    </lineage>
</organism>
<gene>
    <name evidence="7" type="primary">proA</name>
    <name evidence="9" type="ORF">COT42_03265</name>
</gene>
<evidence type="ECO:0000259" key="8">
    <source>
        <dbReference type="Pfam" id="PF00171"/>
    </source>
</evidence>
<accession>A0A2H0XZK2</accession>
<keyword evidence="5 7" id="KW-0560">Oxidoreductase</keyword>